<evidence type="ECO:0000313" key="2">
    <source>
        <dbReference type="Proteomes" id="UP000054144"/>
    </source>
</evidence>
<dbReference type="Proteomes" id="UP000054144">
    <property type="component" value="Unassembled WGS sequence"/>
</dbReference>
<protein>
    <submittedName>
        <fullName evidence="1">Uncharacterized protein</fullName>
    </submittedName>
</protein>
<proteinExistence type="predicted"/>
<name>A0A0D7ACY2_9AGAR</name>
<accession>A0A0D7ACY2</accession>
<gene>
    <name evidence="1" type="ORF">FISHEDRAFT_73279</name>
</gene>
<reference evidence="1 2" key="1">
    <citation type="journal article" date="2015" name="Fungal Genet. Biol.">
        <title>Evolution of novel wood decay mechanisms in Agaricales revealed by the genome sequences of Fistulina hepatica and Cylindrobasidium torrendii.</title>
        <authorList>
            <person name="Floudas D."/>
            <person name="Held B.W."/>
            <person name="Riley R."/>
            <person name="Nagy L.G."/>
            <person name="Koehler G."/>
            <person name="Ransdell A.S."/>
            <person name="Younus H."/>
            <person name="Chow J."/>
            <person name="Chiniquy J."/>
            <person name="Lipzen A."/>
            <person name="Tritt A."/>
            <person name="Sun H."/>
            <person name="Haridas S."/>
            <person name="LaButti K."/>
            <person name="Ohm R.A."/>
            <person name="Kues U."/>
            <person name="Blanchette R.A."/>
            <person name="Grigoriev I.V."/>
            <person name="Minto R.E."/>
            <person name="Hibbett D.S."/>
        </authorList>
    </citation>
    <scope>NUCLEOTIDE SEQUENCE [LARGE SCALE GENOMIC DNA]</scope>
    <source>
        <strain evidence="1 2">ATCC 64428</strain>
    </source>
</reference>
<keyword evidence="2" id="KW-1185">Reference proteome</keyword>
<sequence>MIVGSQESDRHWLIVIKYKRNRGDARFLAFAGTAVAKDTDALIDRSVLVTVSDQDAESVIAVDDAIVAADMDSDTTNDDVDADAHAGVVMVVFHTVTLEYAFSVVKSTRFFASVPAPCTAATGFEAGAVRVGLCLLVSISIGIEHATKKKKG</sequence>
<evidence type="ECO:0000313" key="1">
    <source>
        <dbReference type="EMBL" id="KIY48817.1"/>
    </source>
</evidence>
<dbReference type="EMBL" id="KN881812">
    <property type="protein sequence ID" value="KIY48817.1"/>
    <property type="molecule type" value="Genomic_DNA"/>
</dbReference>
<organism evidence="1 2">
    <name type="scientific">Fistulina hepatica ATCC 64428</name>
    <dbReference type="NCBI Taxonomy" id="1128425"/>
    <lineage>
        <taxon>Eukaryota</taxon>
        <taxon>Fungi</taxon>
        <taxon>Dikarya</taxon>
        <taxon>Basidiomycota</taxon>
        <taxon>Agaricomycotina</taxon>
        <taxon>Agaricomycetes</taxon>
        <taxon>Agaricomycetidae</taxon>
        <taxon>Agaricales</taxon>
        <taxon>Fistulinaceae</taxon>
        <taxon>Fistulina</taxon>
    </lineage>
</organism>
<dbReference type="AlphaFoldDB" id="A0A0D7ACY2"/>